<dbReference type="PANTHER" id="PTHR43673:SF2">
    <property type="entry name" value="NITROREDUCTASE"/>
    <property type="match status" value="1"/>
</dbReference>
<dbReference type="Pfam" id="PF00881">
    <property type="entry name" value="Nitroreductase"/>
    <property type="match status" value="1"/>
</dbReference>
<evidence type="ECO:0000313" key="8">
    <source>
        <dbReference type="Proteomes" id="UP001619911"/>
    </source>
</evidence>
<evidence type="ECO:0000256" key="3">
    <source>
        <dbReference type="ARBA" id="ARBA00022630"/>
    </source>
</evidence>
<sequence>MNVYEAIERRREITSFLPEKLDEAVLEQIVRSGYLAPTGNNLPSREFIVITDREQLIHLSTATPFMKWLAAAGAGIVITGRPDISKYWLQDASISSAFIWLAAEGEGLGAAFGAIYHSEDEEESEKRESYVRKALNIPSDRRIVTVMGVGQIGEKPKPKKHIPFEQIVHKEQF</sequence>
<comment type="cofactor">
    <cofactor evidence="1">
        <name>FMN</name>
        <dbReference type="ChEBI" id="CHEBI:58210"/>
    </cofactor>
</comment>
<name>A0ABW8IC67_9BACI</name>
<evidence type="ECO:0000313" key="7">
    <source>
        <dbReference type="EMBL" id="MFK2827081.1"/>
    </source>
</evidence>
<keyword evidence="4" id="KW-0288">FMN</keyword>
<gene>
    <name evidence="7" type="ORF">QYG89_15660</name>
</gene>
<reference evidence="7 8" key="1">
    <citation type="submission" date="2023-07" db="EMBL/GenBank/DDBJ databases">
        <title>Bacillus lucianemedeirus sp. nov, a new species isolated from an immunobiological production facility.</title>
        <authorList>
            <person name="Costa L.V."/>
            <person name="Miranda R.V.S.L."/>
            <person name="Brandao M.L.L."/>
            <person name="Reis C.M.F."/>
            <person name="Frazao A.M."/>
            <person name="Cruz F.V."/>
            <person name="Baio P.V.P."/>
            <person name="Veras J.F.C."/>
            <person name="Ramos J.N."/>
            <person name="Vieira V."/>
        </authorList>
    </citation>
    <scope>NUCLEOTIDE SEQUENCE [LARGE SCALE GENOMIC DNA]</scope>
    <source>
        <strain evidence="7 8">B190/17</strain>
    </source>
</reference>
<organism evidence="7 8">
    <name type="scientific">Bacillus lumedeiriae</name>
    <dbReference type="NCBI Taxonomy" id="3058829"/>
    <lineage>
        <taxon>Bacteria</taxon>
        <taxon>Bacillati</taxon>
        <taxon>Bacillota</taxon>
        <taxon>Bacilli</taxon>
        <taxon>Bacillales</taxon>
        <taxon>Bacillaceae</taxon>
        <taxon>Bacillus</taxon>
    </lineage>
</organism>
<comment type="similarity">
    <text evidence="2">Belongs to the nitroreductase family.</text>
</comment>
<dbReference type="SUPFAM" id="SSF55469">
    <property type="entry name" value="FMN-dependent nitroreductase-like"/>
    <property type="match status" value="1"/>
</dbReference>
<keyword evidence="3" id="KW-0285">Flavoprotein</keyword>
<dbReference type="PANTHER" id="PTHR43673">
    <property type="entry name" value="NAD(P)H NITROREDUCTASE YDGI-RELATED"/>
    <property type="match status" value="1"/>
</dbReference>
<dbReference type="InterPro" id="IPR000415">
    <property type="entry name" value="Nitroreductase-like"/>
</dbReference>
<feature type="domain" description="Nitroreductase" evidence="6">
    <location>
        <begin position="7"/>
        <end position="56"/>
    </location>
</feature>
<keyword evidence="8" id="KW-1185">Reference proteome</keyword>
<protein>
    <submittedName>
        <fullName evidence="7">Nitroreductase family protein</fullName>
    </submittedName>
</protein>
<dbReference type="Proteomes" id="UP001619911">
    <property type="component" value="Unassembled WGS sequence"/>
</dbReference>
<evidence type="ECO:0000256" key="2">
    <source>
        <dbReference type="ARBA" id="ARBA00007118"/>
    </source>
</evidence>
<evidence type="ECO:0000256" key="4">
    <source>
        <dbReference type="ARBA" id="ARBA00022643"/>
    </source>
</evidence>
<dbReference type="Gene3D" id="3.40.109.10">
    <property type="entry name" value="NADH Oxidase"/>
    <property type="match status" value="1"/>
</dbReference>
<dbReference type="EMBL" id="JAUIYO010000021">
    <property type="protein sequence ID" value="MFK2827081.1"/>
    <property type="molecule type" value="Genomic_DNA"/>
</dbReference>
<proteinExistence type="inferred from homology"/>
<evidence type="ECO:0000256" key="1">
    <source>
        <dbReference type="ARBA" id="ARBA00001917"/>
    </source>
</evidence>
<dbReference type="InterPro" id="IPR029479">
    <property type="entry name" value="Nitroreductase"/>
</dbReference>
<evidence type="ECO:0000256" key="5">
    <source>
        <dbReference type="ARBA" id="ARBA00023002"/>
    </source>
</evidence>
<keyword evidence="5" id="KW-0560">Oxidoreductase</keyword>
<evidence type="ECO:0000259" key="6">
    <source>
        <dbReference type="Pfam" id="PF00881"/>
    </source>
</evidence>
<dbReference type="RefSeq" id="WP_404319029.1">
    <property type="nucleotide sequence ID" value="NZ_JAUIYO010000021.1"/>
</dbReference>
<accession>A0ABW8IC67</accession>
<comment type="caution">
    <text evidence="7">The sequence shown here is derived from an EMBL/GenBank/DDBJ whole genome shotgun (WGS) entry which is preliminary data.</text>
</comment>